<evidence type="ECO:0000256" key="3">
    <source>
        <dbReference type="ARBA" id="ARBA00048679"/>
    </source>
</evidence>
<comment type="catalytic activity">
    <reaction evidence="2">
        <text>L-threonyl-[protein] + ATP = O-phospho-L-threonyl-[protein] + ADP + H(+)</text>
        <dbReference type="Rhea" id="RHEA:46608"/>
        <dbReference type="Rhea" id="RHEA-COMP:11060"/>
        <dbReference type="Rhea" id="RHEA-COMP:11605"/>
        <dbReference type="ChEBI" id="CHEBI:15378"/>
        <dbReference type="ChEBI" id="CHEBI:30013"/>
        <dbReference type="ChEBI" id="CHEBI:30616"/>
        <dbReference type="ChEBI" id="CHEBI:61977"/>
        <dbReference type="ChEBI" id="CHEBI:456216"/>
        <dbReference type="EC" id="2.7.11.1"/>
    </reaction>
</comment>
<sequence>MADQTRADIIKGHPFGTGLDDVRTSFHSICAVNNISRVEHLGQEDLRELVLDLLRRLQNHARLVRSSGHGRRLFGDLSWLNLVVESDDAFDLGRMEPLLNAAVAEHLDDSLVWKSVYEVIPQSYPLAILQTPSTQDTSSLENSSELCQNTDPILKAELERLYVGLPDFHKAFFGGRDLGIASEAVFRKCTDNLLFEGGWRGWPAAAKESDVLAWLGGLIPKLDAFADDSISIPPVGRRLLAQSRTLLDGSISKRGMDIGFVKHDVSHYKSESEHSKYRWSHILVVGELKSNPAADTASIAWQDIARYAREVFAAQENRRFVLGFTLCGSLMRLWEFDRLGGLASEQFDINTKDGGLQFVKAILGFLRMNEQMLGFDPTIITCGRQQHIDIKLNDRTESLVVDGVITRECCIAGRATICWKAHRKDDPQASLVIKDSWQYTDRDEEGEFLKEATQARIVNVARYYHHETVRSCGADDDVESNIRKKLDVTKATNYPTGSVSSAAGSGRGNGAGVKRPLSKSDAASPPRKRFKRPSCQIDAALLPSPRSSSASLVEASVKALPNRVHRRLVLQDYGEPIYKASSRVALLVALEGCIRGHRSLHEAGLLHRDISANNLMINEGEEDPKRRGFLIDLDLAIRHQRPGASGAKGKIGTRAFMAIGALMGNEQHTFMHDLESFFWVLFWICIHYDGPGEYVGPTRFDTWNHVEEMELATGKTGLVVEEEDFLETCEKHFTPYYRPLLPWVNRLRRRVFPDGRRWKRQEVRLYDRMMEVLRRAQGDPEVIGR</sequence>
<proteinExistence type="predicted"/>
<dbReference type="InterPro" id="IPR008266">
    <property type="entry name" value="Tyr_kinase_AS"/>
</dbReference>
<dbReference type="Pfam" id="PF17667">
    <property type="entry name" value="Pkinase_fungal"/>
    <property type="match status" value="1"/>
</dbReference>
<dbReference type="PANTHER" id="PTHR38248">
    <property type="entry name" value="FUNK1 6"/>
    <property type="match status" value="1"/>
</dbReference>
<organism evidence="6 7">
    <name type="scientific">Ophiocordyceps sinensis</name>
    <dbReference type="NCBI Taxonomy" id="72228"/>
    <lineage>
        <taxon>Eukaryota</taxon>
        <taxon>Fungi</taxon>
        <taxon>Dikarya</taxon>
        <taxon>Ascomycota</taxon>
        <taxon>Pezizomycotina</taxon>
        <taxon>Sordariomycetes</taxon>
        <taxon>Hypocreomycetidae</taxon>
        <taxon>Hypocreales</taxon>
        <taxon>Ophiocordycipitaceae</taxon>
        <taxon>Ophiocordyceps</taxon>
    </lineage>
</organism>
<dbReference type="SUPFAM" id="SSF56112">
    <property type="entry name" value="Protein kinase-like (PK-like)"/>
    <property type="match status" value="1"/>
</dbReference>
<comment type="catalytic activity">
    <reaction evidence="3">
        <text>L-seryl-[protein] + ATP = O-phospho-L-seryl-[protein] + ADP + H(+)</text>
        <dbReference type="Rhea" id="RHEA:17989"/>
        <dbReference type="Rhea" id="RHEA-COMP:9863"/>
        <dbReference type="Rhea" id="RHEA-COMP:11604"/>
        <dbReference type="ChEBI" id="CHEBI:15378"/>
        <dbReference type="ChEBI" id="CHEBI:29999"/>
        <dbReference type="ChEBI" id="CHEBI:30616"/>
        <dbReference type="ChEBI" id="CHEBI:83421"/>
        <dbReference type="ChEBI" id="CHEBI:456216"/>
        <dbReference type="EC" id="2.7.11.1"/>
    </reaction>
</comment>
<keyword evidence="7" id="KW-1185">Reference proteome</keyword>
<dbReference type="Gene3D" id="1.10.510.10">
    <property type="entry name" value="Transferase(Phosphotransferase) domain 1"/>
    <property type="match status" value="1"/>
</dbReference>
<dbReference type="Proteomes" id="UP000557566">
    <property type="component" value="Unassembled WGS sequence"/>
</dbReference>
<dbReference type="EC" id="2.7.11.1" evidence="1"/>
<evidence type="ECO:0000256" key="2">
    <source>
        <dbReference type="ARBA" id="ARBA00047899"/>
    </source>
</evidence>
<dbReference type="PROSITE" id="PS00109">
    <property type="entry name" value="PROTEIN_KINASE_TYR"/>
    <property type="match status" value="1"/>
</dbReference>
<accession>A0A8H4LSJ1</accession>
<dbReference type="PANTHER" id="PTHR38248:SF2">
    <property type="entry name" value="FUNK1 11"/>
    <property type="match status" value="1"/>
</dbReference>
<feature type="region of interest" description="Disordered" evidence="4">
    <location>
        <begin position="493"/>
        <end position="531"/>
    </location>
</feature>
<gene>
    <name evidence="6" type="ORF">G6O67_008763</name>
</gene>
<reference evidence="6 7" key="1">
    <citation type="journal article" date="2020" name="Genome Biol. Evol.">
        <title>A new high-quality draft genome assembly of the Chinese cordyceps Ophiocordyceps sinensis.</title>
        <authorList>
            <person name="Shu R."/>
            <person name="Zhang J."/>
            <person name="Meng Q."/>
            <person name="Zhang H."/>
            <person name="Zhou G."/>
            <person name="Li M."/>
            <person name="Wu P."/>
            <person name="Zhao Y."/>
            <person name="Chen C."/>
            <person name="Qin Q."/>
        </authorList>
    </citation>
    <scope>NUCLEOTIDE SEQUENCE [LARGE SCALE GENOMIC DNA]</scope>
    <source>
        <strain evidence="6 7">IOZ07</strain>
    </source>
</reference>
<dbReference type="GO" id="GO:0004674">
    <property type="term" value="F:protein serine/threonine kinase activity"/>
    <property type="evidence" value="ECO:0007669"/>
    <property type="project" value="UniProtKB-EC"/>
</dbReference>
<dbReference type="InterPro" id="IPR011009">
    <property type="entry name" value="Kinase-like_dom_sf"/>
</dbReference>
<evidence type="ECO:0000256" key="1">
    <source>
        <dbReference type="ARBA" id="ARBA00012513"/>
    </source>
</evidence>
<dbReference type="AlphaFoldDB" id="A0A8H4LSJ1"/>
<dbReference type="OrthoDB" id="4921171at2759"/>
<comment type="caution">
    <text evidence="6">The sequence shown here is derived from an EMBL/GenBank/DDBJ whole genome shotgun (WGS) entry which is preliminary data.</text>
</comment>
<evidence type="ECO:0000259" key="5">
    <source>
        <dbReference type="Pfam" id="PF17667"/>
    </source>
</evidence>
<evidence type="ECO:0000313" key="6">
    <source>
        <dbReference type="EMBL" id="KAF4504152.1"/>
    </source>
</evidence>
<feature type="domain" description="Fungal-type protein kinase" evidence="5">
    <location>
        <begin position="257"/>
        <end position="685"/>
    </location>
</feature>
<dbReference type="EMBL" id="JAAVMX010000012">
    <property type="protein sequence ID" value="KAF4504152.1"/>
    <property type="molecule type" value="Genomic_DNA"/>
</dbReference>
<dbReference type="InterPro" id="IPR040976">
    <property type="entry name" value="Pkinase_fungal"/>
</dbReference>
<evidence type="ECO:0000313" key="7">
    <source>
        <dbReference type="Proteomes" id="UP000557566"/>
    </source>
</evidence>
<protein>
    <recommendedName>
        <fullName evidence="1">non-specific serine/threonine protein kinase</fullName>
        <ecNumber evidence="1">2.7.11.1</ecNumber>
    </recommendedName>
</protein>
<name>A0A8H4LSJ1_9HYPO</name>
<evidence type="ECO:0000256" key="4">
    <source>
        <dbReference type="SAM" id="MobiDB-lite"/>
    </source>
</evidence>